<keyword evidence="1" id="KW-0472">Membrane</keyword>
<comment type="caution">
    <text evidence="2">The sequence shown here is derived from an EMBL/GenBank/DDBJ whole genome shotgun (WGS) entry which is preliminary data.</text>
</comment>
<dbReference type="GeneID" id="79303022"/>
<keyword evidence="1" id="KW-0812">Transmembrane</keyword>
<feature type="transmembrane region" description="Helical" evidence="1">
    <location>
        <begin position="89"/>
        <end position="113"/>
    </location>
</feature>
<dbReference type="EMBL" id="JBHSZH010000005">
    <property type="protein sequence ID" value="MFC7080355.1"/>
    <property type="molecule type" value="Genomic_DNA"/>
</dbReference>
<dbReference type="Proteomes" id="UP001596407">
    <property type="component" value="Unassembled WGS sequence"/>
</dbReference>
<feature type="transmembrane region" description="Helical" evidence="1">
    <location>
        <begin position="12"/>
        <end position="31"/>
    </location>
</feature>
<evidence type="ECO:0008006" key="4">
    <source>
        <dbReference type="Google" id="ProtNLM"/>
    </source>
</evidence>
<dbReference type="RefSeq" id="WP_276281800.1">
    <property type="nucleotide sequence ID" value="NZ_CP119809.1"/>
</dbReference>
<evidence type="ECO:0000313" key="2">
    <source>
        <dbReference type="EMBL" id="MFC7080355.1"/>
    </source>
</evidence>
<evidence type="ECO:0000313" key="3">
    <source>
        <dbReference type="Proteomes" id="UP001596407"/>
    </source>
</evidence>
<gene>
    <name evidence="2" type="ORF">ACFQJ6_09740</name>
</gene>
<sequence length="155" mass="16372">MHPAPDWFAPALDLFALGVVLLVTLVVGVCVHELLHVVPLRLADAEYTVTVLPSEDFASRTARATLQHAFSGGLVRVEVTRAPPSTPDWVLRVAALLPLALALPLALVAIGVLPNPVAANDDVATVALVALTGCGLPSPADWAVVWYGPYLDEDR</sequence>
<reference evidence="2 3" key="1">
    <citation type="journal article" date="2019" name="Int. J. Syst. Evol. Microbiol.">
        <title>The Global Catalogue of Microorganisms (GCM) 10K type strain sequencing project: providing services to taxonomists for standard genome sequencing and annotation.</title>
        <authorList>
            <consortium name="The Broad Institute Genomics Platform"/>
            <consortium name="The Broad Institute Genome Sequencing Center for Infectious Disease"/>
            <person name="Wu L."/>
            <person name="Ma J."/>
        </authorList>
    </citation>
    <scope>NUCLEOTIDE SEQUENCE [LARGE SCALE GENOMIC DNA]</scope>
    <source>
        <strain evidence="2 3">DT72</strain>
    </source>
</reference>
<dbReference type="AlphaFoldDB" id="A0ABD5WND8"/>
<keyword evidence="3" id="KW-1185">Reference proteome</keyword>
<proteinExistence type="predicted"/>
<name>A0ABD5WND8_9EURY</name>
<protein>
    <recommendedName>
        <fullName evidence="4">DUF3267 domain-containing protein</fullName>
    </recommendedName>
</protein>
<keyword evidence="1" id="KW-1133">Transmembrane helix</keyword>
<accession>A0ABD5WND8</accession>
<organism evidence="2 3">
    <name type="scientific">Halorussus caseinilyticus</name>
    <dbReference type="NCBI Taxonomy" id="3034025"/>
    <lineage>
        <taxon>Archaea</taxon>
        <taxon>Methanobacteriati</taxon>
        <taxon>Methanobacteriota</taxon>
        <taxon>Stenosarchaea group</taxon>
        <taxon>Halobacteria</taxon>
        <taxon>Halobacteriales</taxon>
        <taxon>Haladaptataceae</taxon>
        <taxon>Halorussus</taxon>
    </lineage>
</organism>
<evidence type="ECO:0000256" key="1">
    <source>
        <dbReference type="SAM" id="Phobius"/>
    </source>
</evidence>